<dbReference type="InterPro" id="IPR052071">
    <property type="entry name" value="SCUB_EGF-like_domain"/>
</dbReference>
<dbReference type="STRING" id="188477.A0A3S1BLT4"/>
<dbReference type="Proteomes" id="UP000271974">
    <property type="component" value="Unassembled WGS sequence"/>
</dbReference>
<gene>
    <name evidence="2" type="ORF">EGW08_000898</name>
</gene>
<dbReference type="EMBL" id="RQTK01000013">
    <property type="protein sequence ID" value="RUS91381.1"/>
    <property type="molecule type" value="Genomic_DNA"/>
</dbReference>
<feature type="domain" description="Tyrosine-protein kinase ephrin type A/B receptor-like" evidence="1">
    <location>
        <begin position="60"/>
        <end position="108"/>
    </location>
</feature>
<organism evidence="2 3">
    <name type="scientific">Elysia chlorotica</name>
    <name type="common">Eastern emerald elysia</name>
    <name type="synonym">Sea slug</name>
    <dbReference type="NCBI Taxonomy" id="188477"/>
    <lineage>
        <taxon>Eukaryota</taxon>
        <taxon>Metazoa</taxon>
        <taxon>Spiralia</taxon>
        <taxon>Lophotrochozoa</taxon>
        <taxon>Mollusca</taxon>
        <taxon>Gastropoda</taxon>
        <taxon>Heterobranchia</taxon>
        <taxon>Euthyneura</taxon>
        <taxon>Panpulmonata</taxon>
        <taxon>Sacoglossa</taxon>
        <taxon>Placobranchoidea</taxon>
        <taxon>Plakobranchidae</taxon>
        <taxon>Elysia</taxon>
    </lineage>
</organism>
<dbReference type="Gene3D" id="2.10.50.10">
    <property type="entry name" value="Tumor Necrosis Factor Receptor, subunit A, domain 2"/>
    <property type="match status" value="4"/>
</dbReference>
<feature type="domain" description="Tyrosine-protein kinase ephrin type A/B receptor-like" evidence="1">
    <location>
        <begin position="116"/>
        <end position="166"/>
    </location>
</feature>
<protein>
    <recommendedName>
        <fullName evidence="1">Tyrosine-protein kinase ephrin type A/B receptor-like domain-containing protein</fullName>
    </recommendedName>
</protein>
<dbReference type="PANTHER" id="PTHR24046:SF5">
    <property type="entry name" value="EGF-LIKE DOMAIN-CONTAINING PROTEIN"/>
    <property type="match status" value="1"/>
</dbReference>
<dbReference type="Pfam" id="PF07699">
    <property type="entry name" value="Ephrin_rec_like"/>
    <property type="match status" value="3"/>
</dbReference>
<feature type="domain" description="Tyrosine-protein kinase ephrin type A/B receptor-like" evidence="1">
    <location>
        <begin position="4"/>
        <end position="53"/>
    </location>
</feature>
<dbReference type="GO" id="GO:0005615">
    <property type="term" value="C:extracellular space"/>
    <property type="evidence" value="ECO:0007669"/>
    <property type="project" value="TreeGrafter"/>
</dbReference>
<name>A0A3S1BLT4_ELYCH</name>
<evidence type="ECO:0000313" key="2">
    <source>
        <dbReference type="EMBL" id="RUS91381.1"/>
    </source>
</evidence>
<dbReference type="PANTHER" id="PTHR24046">
    <property type="entry name" value="SIGNAL PEPTIDE, CUB AND EGF-LIKE DOMAIN-CONTAINING"/>
    <property type="match status" value="1"/>
</dbReference>
<dbReference type="InterPro" id="IPR009030">
    <property type="entry name" value="Growth_fac_rcpt_cys_sf"/>
</dbReference>
<keyword evidence="3" id="KW-1185">Reference proteome</keyword>
<proteinExistence type="predicted"/>
<dbReference type="GO" id="GO:0009986">
    <property type="term" value="C:cell surface"/>
    <property type="evidence" value="ECO:0007669"/>
    <property type="project" value="TreeGrafter"/>
</dbReference>
<evidence type="ECO:0000259" key="1">
    <source>
        <dbReference type="Pfam" id="PF07699"/>
    </source>
</evidence>
<dbReference type="InterPro" id="IPR011641">
    <property type="entry name" value="Tyr-kin_ephrin_A/B_rcpt-like"/>
</dbReference>
<comment type="caution">
    <text evidence="2">The sequence shown here is derived from an EMBL/GenBank/DDBJ whole genome shotgun (WGS) entry which is preliminary data.</text>
</comment>
<dbReference type="GO" id="GO:0007165">
    <property type="term" value="P:signal transduction"/>
    <property type="evidence" value="ECO:0007669"/>
    <property type="project" value="TreeGrafter"/>
</dbReference>
<dbReference type="SUPFAM" id="SSF57184">
    <property type="entry name" value="Growth factor receptor domain"/>
    <property type="match status" value="2"/>
</dbReference>
<feature type="non-terminal residue" evidence="2">
    <location>
        <position position="1"/>
    </location>
</feature>
<dbReference type="AlphaFoldDB" id="A0A3S1BLT4"/>
<dbReference type="OrthoDB" id="6147614at2759"/>
<sequence length="293" mass="31345">PLGYYRPNTRNCSPCALGQYQDVPNLSSCRSCGTMGGFESTTLNIASTNETDCLPKCKKGFSLNMAQRTCNKCPIGKFKDDIDLLAPCSPCPEGLTTNREGATSSTDCSFEICPKGSFRPANEQQCTVCDYGFYQQFSNATIVTSCTPCPGGNTTLVKGAASPDLCVSSCTAGSAYSVARRACVDCPIGQYRRAGINPPWCIYCSDGTTTTSTGSASCVSTPVTPAPLAKTSVVVTVVVGIGNCNNRDHIRQTIVNLVLVLMKRQRRSYPDLCPDASCLPAQVRPLPSRLYLW</sequence>
<reference evidence="2 3" key="1">
    <citation type="submission" date="2019-01" db="EMBL/GenBank/DDBJ databases">
        <title>A draft genome assembly of the solar-powered sea slug Elysia chlorotica.</title>
        <authorList>
            <person name="Cai H."/>
            <person name="Li Q."/>
            <person name="Fang X."/>
            <person name="Li J."/>
            <person name="Curtis N.E."/>
            <person name="Altenburger A."/>
            <person name="Shibata T."/>
            <person name="Feng M."/>
            <person name="Maeda T."/>
            <person name="Schwartz J.A."/>
            <person name="Shigenobu S."/>
            <person name="Lundholm N."/>
            <person name="Nishiyama T."/>
            <person name="Yang H."/>
            <person name="Hasebe M."/>
            <person name="Li S."/>
            <person name="Pierce S.K."/>
            <person name="Wang J."/>
        </authorList>
    </citation>
    <scope>NUCLEOTIDE SEQUENCE [LARGE SCALE GENOMIC DNA]</scope>
    <source>
        <strain evidence="2">EC2010</strain>
        <tissue evidence="2">Whole organism of an adult</tissue>
    </source>
</reference>
<evidence type="ECO:0000313" key="3">
    <source>
        <dbReference type="Proteomes" id="UP000271974"/>
    </source>
</evidence>
<accession>A0A3S1BLT4</accession>
<dbReference type="SMART" id="SM01411">
    <property type="entry name" value="Ephrin_rec_like"/>
    <property type="match status" value="4"/>
</dbReference>